<keyword evidence="4" id="KW-0949">S-adenosyl-L-methionine</keyword>
<feature type="domain" description="Type II methyltransferase M.TaqI-like" evidence="6">
    <location>
        <begin position="566"/>
        <end position="685"/>
    </location>
</feature>
<name>A0ABW5QKK4_9HYPH</name>
<dbReference type="InterPro" id="IPR002052">
    <property type="entry name" value="DNA_methylase_N6_adenine_CS"/>
</dbReference>
<proteinExistence type="predicted"/>
<dbReference type="PROSITE" id="PS00092">
    <property type="entry name" value="N6_MTASE"/>
    <property type="match status" value="1"/>
</dbReference>
<comment type="caution">
    <text evidence="8">The sequence shown here is derived from an EMBL/GenBank/DDBJ whole genome shotgun (WGS) entry which is preliminary data.</text>
</comment>
<evidence type="ECO:0000256" key="1">
    <source>
        <dbReference type="ARBA" id="ARBA00011900"/>
    </source>
</evidence>
<dbReference type="Pfam" id="PF18135">
    <property type="entry name" value="Type_ISP_C"/>
    <property type="match status" value="1"/>
</dbReference>
<feature type="domain" description="Type ISP restriction-modification enzyme LLaBIII C-terminal specificity" evidence="7">
    <location>
        <begin position="789"/>
        <end position="1145"/>
    </location>
</feature>
<evidence type="ECO:0000256" key="3">
    <source>
        <dbReference type="ARBA" id="ARBA00022679"/>
    </source>
</evidence>
<comment type="catalytic activity">
    <reaction evidence="5">
        <text>a 2'-deoxyadenosine in DNA + S-adenosyl-L-methionine = an N(6)-methyl-2'-deoxyadenosine in DNA + S-adenosyl-L-homocysteine + H(+)</text>
        <dbReference type="Rhea" id="RHEA:15197"/>
        <dbReference type="Rhea" id="RHEA-COMP:12418"/>
        <dbReference type="Rhea" id="RHEA-COMP:12419"/>
        <dbReference type="ChEBI" id="CHEBI:15378"/>
        <dbReference type="ChEBI" id="CHEBI:57856"/>
        <dbReference type="ChEBI" id="CHEBI:59789"/>
        <dbReference type="ChEBI" id="CHEBI:90615"/>
        <dbReference type="ChEBI" id="CHEBI:90616"/>
        <dbReference type="EC" id="2.1.1.72"/>
    </reaction>
</comment>
<dbReference type="InterPro" id="IPR050953">
    <property type="entry name" value="N4_N6_ade-DNA_methylase"/>
</dbReference>
<dbReference type="InterPro" id="IPR029063">
    <property type="entry name" value="SAM-dependent_MTases_sf"/>
</dbReference>
<dbReference type="EC" id="2.1.1.72" evidence="1"/>
<evidence type="ECO:0000259" key="7">
    <source>
        <dbReference type="Pfam" id="PF18135"/>
    </source>
</evidence>
<dbReference type="Proteomes" id="UP001597521">
    <property type="component" value="Unassembled WGS sequence"/>
</dbReference>
<dbReference type="PRINTS" id="PR00507">
    <property type="entry name" value="N12N6MTFRASE"/>
</dbReference>
<dbReference type="Pfam" id="PF07669">
    <property type="entry name" value="Eco57I"/>
    <property type="match status" value="1"/>
</dbReference>
<evidence type="ECO:0000256" key="2">
    <source>
        <dbReference type="ARBA" id="ARBA00022603"/>
    </source>
</evidence>
<dbReference type="RefSeq" id="WP_386833370.1">
    <property type="nucleotide sequence ID" value="NZ_JBHUNP010000001.1"/>
</dbReference>
<evidence type="ECO:0000259" key="6">
    <source>
        <dbReference type="Pfam" id="PF07669"/>
    </source>
</evidence>
<dbReference type="Gene3D" id="3.40.50.150">
    <property type="entry name" value="Vaccinia Virus protein VP39"/>
    <property type="match status" value="1"/>
</dbReference>
<keyword evidence="9" id="KW-1185">Reference proteome</keyword>
<dbReference type="PANTHER" id="PTHR33841">
    <property type="entry name" value="DNA METHYLTRANSFERASE YEEA-RELATED"/>
    <property type="match status" value="1"/>
</dbReference>
<dbReference type="PANTHER" id="PTHR33841:SF1">
    <property type="entry name" value="DNA METHYLTRANSFERASE A"/>
    <property type="match status" value="1"/>
</dbReference>
<keyword evidence="2" id="KW-0489">Methyltransferase</keyword>
<evidence type="ECO:0000256" key="5">
    <source>
        <dbReference type="ARBA" id="ARBA00047942"/>
    </source>
</evidence>
<gene>
    <name evidence="8" type="ORF">ACFSX5_10670</name>
</gene>
<reference evidence="9" key="1">
    <citation type="journal article" date="2019" name="Int. J. Syst. Evol. Microbiol.">
        <title>The Global Catalogue of Microorganisms (GCM) 10K type strain sequencing project: providing services to taxonomists for standard genome sequencing and annotation.</title>
        <authorList>
            <consortium name="The Broad Institute Genomics Platform"/>
            <consortium name="The Broad Institute Genome Sequencing Center for Infectious Disease"/>
            <person name="Wu L."/>
            <person name="Ma J."/>
        </authorList>
    </citation>
    <scope>NUCLEOTIDE SEQUENCE [LARGE SCALE GENOMIC DNA]</scope>
    <source>
        <strain evidence="9">CCM 7427</strain>
    </source>
</reference>
<keyword evidence="3" id="KW-0808">Transferase</keyword>
<dbReference type="InterPro" id="IPR041635">
    <property type="entry name" value="Type_ISP_LLaBIII_C"/>
</dbReference>
<dbReference type="EMBL" id="JBHUNP010000001">
    <property type="protein sequence ID" value="MFD2648254.1"/>
    <property type="molecule type" value="Genomic_DNA"/>
</dbReference>
<protein>
    <recommendedName>
        <fullName evidence="1">site-specific DNA-methyltransferase (adenine-specific)</fullName>
        <ecNumber evidence="1">2.1.1.72</ecNumber>
    </recommendedName>
</protein>
<dbReference type="SUPFAM" id="SSF53335">
    <property type="entry name" value="S-adenosyl-L-methionine-dependent methyltransferases"/>
    <property type="match status" value="1"/>
</dbReference>
<accession>A0ABW5QKK4</accession>
<organism evidence="8 9">
    <name type="scientific">Devosia albogilva</name>
    <dbReference type="NCBI Taxonomy" id="429726"/>
    <lineage>
        <taxon>Bacteria</taxon>
        <taxon>Pseudomonadati</taxon>
        <taxon>Pseudomonadota</taxon>
        <taxon>Alphaproteobacteria</taxon>
        <taxon>Hyphomicrobiales</taxon>
        <taxon>Devosiaceae</taxon>
        <taxon>Devosia</taxon>
    </lineage>
</organism>
<evidence type="ECO:0000256" key="4">
    <source>
        <dbReference type="ARBA" id="ARBA00022691"/>
    </source>
</evidence>
<evidence type="ECO:0000313" key="8">
    <source>
        <dbReference type="EMBL" id="MFD2648254.1"/>
    </source>
</evidence>
<sequence>MTRPEALKEITDFPSLVAYLRDELEWEIPDDLPLDRLTYSYTADELGLKLDAQVEITQLRPILGRENAWGVFFVDFDKAELPVTLLRRILSSVSRRSRASANPADRALFDKNDLLFVSAFGKAEDRRLALAHFHQDPGTQTLPTLRVLTWDRRDTSRHMQTVAERLDRLRWPDGRELDLAWKARWTSAFVDRPRDAIRTAKEMAQALADCAKQIRVAIEEILPRERAGEPLTQLFEAVKATLNKGLDVPKFADTYAQTIAYGLLSTRIDQVQRWRAEKAETLNGDLPLPPITADALETAIPTNPFLSELLTSFMGAVGRDAGGSALDFDELGLGDLVDLLNTANMEAVLDDFDKDKQGDDPVIHFYEGFLAAYDKAMKVQRGVFYTPKPVVSFIVRSVDEVLRTEFGLLLGLADTTTWGEFVAADPGAQIPDRVKPDEPFVKILDPATGTGTFLVEVIDLIWRRMTEVAWKGKTAEEKRRLWNAYVAEHLLPRLYGYELMMAPYAVAHMKIGLKLADTGYDFSGVETEPDGRTRPMRARVFLTNALEPAQDLDMQLAFMNEALAHEARAANEAKARARFTVVVGNPPYSGDSGNPSKIGNKLTPIGQLVQRYFQVDGRPLGERNPKWLNNDYVKFIRIAEHHLSETGSGVLGYITSNSWLDSPTFRGMRESVIDSFEKLSIIDLHGNINKRERAPDGGPDDGVFEILEGTNITLAAMSTSLDREVRHLDVFGVWPHHPPSAGKKLWVETHTLVTAEARPIRPAAPSRLLTAASERADETYASFFSLKEVLPSSSVGIVTARDDLTIGFTDVEILARAERFRDMEPEQARVEFHLGKDARDWKVVLAQADLRGTGSLRASAIPIAYRPFDLRSTIYTGRVRGFICMPRPEITGQIIRQPGPLISYSRGTEVSGSWCHIFAFDVPITHHSVSLKEVNYAAPLWLHQLGTAARPNLAPAFTARLAKLTGLRFDDGSDAPAQGALPGTEPPPPPQGALALRRERGDLKTTFGARDVFDWIYAVLHSPAYRERYADFLKSDFARVPLPKDRDLLAALIPLGTRLVALHLLDADALPDLLADPKARFVSNGGEACLGRFNKEVRRDASGRVYLNDQNWFATVSQAAWEHWIGGYQPAQKWLKDRSETGSKDKLKPGRLLTDEDILHYRRMIVALEETGKVMAEIDRVIDQHGGWPDAFRGMIDRHGH</sequence>
<dbReference type="InterPro" id="IPR011639">
    <property type="entry name" value="MethylTrfase_TaqI-like_dom"/>
</dbReference>
<evidence type="ECO:0000313" key="9">
    <source>
        <dbReference type="Proteomes" id="UP001597521"/>
    </source>
</evidence>